<accession>A0AB38TF97</accession>
<keyword evidence="7" id="KW-1185">Reference proteome</keyword>
<dbReference type="Proteomes" id="UP001060070">
    <property type="component" value="Chromosome"/>
</dbReference>
<name>A0AB38TF97_9HYPH</name>
<evidence type="ECO:0000256" key="4">
    <source>
        <dbReference type="SAM" id="Phobius"/>
    </source>
</evidence>
<evidence type="ECO:0000313" key="6">
    <source>
        <dbReference type="EMBL" id="UTU53649.1"/>
    </source>
</evidence>
<sequence length="63" mass="6791">MATVFNILAILVMVAVAVVLVRGLINMMRGGSGVTSNKLMQARVMLQAVALVLILLAVYFTRK</sequence>
<dbReference type="PROSITE" id="PS51503">
    <property type="entry name" value="HIG1"/>
    <property type="match status" value="1"/>
</dbReference>
<feature type="transmembrane region" description="Helical" evidence="4">
    <location>
        <begin position="44"/>
        <end position="61"/>
    </location>
</feature>
<dbReference type="NCBIfam" id="NF033233">
    <property type="entry name" value="twin_helix"/>
    <property type="match status" value="1"/>
</dbReference>
<proteinExistence type="predicted"/>
<evidence type="ECO:0000256" key="3">
    <source>
        <dbReference type="ARBA" id="ARBA00023136"/>
    </source>
</evidence>
<dbReference type="Pfam" id="PF04588">
    <property type="entry name" value="HIG_1_N"/>
    <property type="match status" value="1"/>
</dbReference>
<feature type="domain" description="HIG1" evidence="5">
    <location>
        <begin position="1"/>
        <end position="63"/>
    </location>
</feature>
<dbReference type="KEGG" id="mcic:A4R28_18820"/>
<dbReference type="EMBL" id="CP088147">
    <property type="protein sequence ID" value="UTU53649.1"/>
    <property type="molecule type" value="Genomic_DNA"/>
</dbReference>
<keyword evidence="2 4" id="KW-1133">Transmembrane helix</keyword>
<organism evidence="6 7">
    <name type="scientific">Mesorhizobium ciceri</name>
    <dbReference type="NCBI Taxonomy" id="39645"/>
    <lineage>
        <taxon>Bacteria</taxon>
        <taxon>Pseudomonadati</taxon>
        <taxon>Pseudomonadota</taxon>
        <taxon>Alphaproteobacteria</taxon>
        <taxon>Hyphomicrobiales</taxon>
        <taxon>Phyllobacteriaceae</taxon>
        <taxon>Mesorhizobium</taxon>
    </lineage>
</organism>
<keyword evidence="1 4" id="KW-0812">Transmembrane</keyword>
<dbReference type="AlphaFoldDB" id="A0AB38TF97"/>
<reference evidence="6 7" key="1">
    <citation type="journal article" date="2022" name="Microbiol. Resour. Announc.">
        <title>Complete Genome Sequence of Mesorhizobium ciceri Strain R30, a Rhizobium Used as a Commercial Inoculant for Chickpea in Argentina.</title>
        <authorList>
            <person name="Foresto E."/>
            <person name="Revale S."/>
            <person name="Primo E."/>
            <person name="Nievas F."/>
            <person name="Carezzano E."/>
            <person name="Puente M."/>
            <person name="Alzari P."/>
            <person name="Mart M."/>
            <person name="Ben-Assaya M."/>
            <person name="Mornico D."/>
            <person name="Santoro M."/>
            <person name="Mart F."/>
            <person name="Giordano W."/>
            <person name="Bogino P."/>
        </authorList>
    </citation>
    <scope>NUCLEOTIDE SEQUENCE [LARGE SCALE GENOMIC DNA]</scope>
    <source>
        <strain evidence="6 7">R30</strain>
    </source>
</reference>
<evidence type="ECO:0000256" key="2">
    <source>
        <dbReference type="ARBA" id="ARBA00022989"/>
    </source>
</evidence>
<protein>
    <submittedName>
        <fullName evidence="6">Twin transmembrane helix small protein</fullName>
    </submittedName>
</protein>
<evidence type="ECO:0000313" key="7">
    <source>
        <dbReference type="Proteomes" id="UP001060070"/>
    </source>
</evidence>
<feature type="transmembrane region" description="Helical" evidence="4">
    <location>
        <begin position="6"/>
        <end position="24"/>
    </location>
</feature>
<keyword evidence="3 4" id="KW-0472">Membrane</keyword>
<gene>
    <name evidence="6" type="ORF">LRP29_09735</name>
</gene>
<dbReference type="RefSeq" id="WP_013529428.1">
    <property type="nucleotide sequence ID" value="NZ_CP015062.1"/>
</dbReference>
<evidence type="ECO:0000256" key="1">
    <source>
        <dbReference type="ARBA" id="ARBA00022692"/>
    </source>
</evidence>
<evidence type="ECO:0000259" key="5">
    <source>
        <dbReference type="PROSITE" id="PS51503"/>
    </source>
</evidence>
<dbReference type="GeneID" id="91563512"/>
<dbReference type="InterPro" id="IPR007667">
    <property type="entry name" value="Hypoxia_induced_domain"/>
</dbReference>